<feature type="region of interest" description="Disordered" evidence="5">
    <location>
        <begin position="226"/>
        <end position="265"/>
    </location>
</feature>
<dbReference type="Proteomes" id="UP000623467">
    <property type="component" value="Unassembled WGS sequence"/>
</dbReference>
<dbReference type="InterPro" id="IPR037525">
    <property type="entry name" value="Velvet_dom"/>
</dbReference>
<keyword evidence="6" id="KW-1133">Transmembrane helix</keyword>
<comment type="subcellular location">
    <subcellularLocation>
        <location evidence="1">Nucleus</location>
    </subcellularLocation>
</comment>
<organism evidence="8 9">
    <name type="scientific">Mycena sanguinolenta</name>
    <dbReference type="NCBI Taxonomy" id="230812"/>
    <lineage>
        <taxon>Eukaryota</taxon>
        <taxon>Fungi</taxon>
        <taxon>Dikarya</taxon>
        <taxon>Basidiomycota</taxon>
        <taxon>Agaricomycotina</taxon>
        <taxon>Agaricomycetes</taxon>
        <taxon>Agaricomycetidae</taxon>
        <taxon>Agaricales</taxon>
        <taxon>Marasmiineae</taxon>
        <taxon>Mycenaceae</taxon>
        <taxon>Mycena</taxon>
    </lineage>
</organism>
<dbReference type="PANTHER" id="PTHR33572:SF3">
    <property type="entry name" value="VELVET COMPLEX SUBUNIT B"/>
    <property type="match status" value="1"/>
</dbReference>
<evidence type="ECO:0000313" key="9">
    <source>
        <dbReference type="Proteomes" id="UP000623467"/>
    </source>
</evidence>
<keyword evidence="6" id="KW-0812">Transmembrane</keyword>
<comment type="caution">
    <text evidence="8">The sequence shown here is derived from an EMBL/GenBank/DDBJ whole genome shotgun (WGS) entry which is preliminary data.</text>
</comment>
<dbReference type="EMBL" id="JACAZH010000024">
    <property type="protein sequence ID" value="KAF7342781.1"/>
    <property type="molecule type" value="Genomic_DNA"/>
</dbReference>
<feature type="transmembrane region" description="Helical" evidence="6">
    <location>
        <begin position="86"/>
        <end position="108"/>
    </location>
</feature>
<keyword evidence="4" id="KW-0539">Nucleus</keyword>
<dbReference type="AlphaFoldDB" id="A0A8H6XLP0"/>
<keyword evidence="3" id="KW-0804">Transcription</keyword>
<evidence type="ECO:0000256" key="3">
    <source>
        <dbReference type="ARBA" id="ARBA00023163"/>
    </source>
</evidence>
<dbReference type="PANTHER" id="PTHR33572">
    <property type="entry name" value="SPORE DEVELOPMENT REGULATOR VOSA"/>
    <property type="match status" value="1"/>
</dbReference>
<proteinExistence type="predicted"/>
<dbReference type="InterPro" id="IPR038491">
    <property type="entry name" value="Velvet_dom_sf"/>
</dbReference>
<accession>A0A8H6XLP0</accession>
<sequence length="265" mass="29509">MSSLFNNLLRGQDESATSGAQCCGLREGILWVSFCACTAMAVMSPAAALSNIPVHSRSPSPVLTIMMPRQSALAEKKPHDMRCIHIAIETLGLFLLAVHYISALPGWITTPLRRLLCRSLKGHRKQQTPLVGTTFVQVDSIPWKGRTCLLFAFADLAVKTEGYFIMQYRFFDLFSRPTGHTNQPILADCFGAPFRIYSSKEVLPPTKSGTDLTKHLARYGVRVNVRETEQKRKKKERGPSISPPYTTRRVEDIGAMFSDGTDDDD</sequence>
<feature type="domain" description="Velvet" evidence="7">
    <location>
        <begin position="1"/>
        <end position="226"/>
    </location>
</feature>
<evidence type="ECO:0000256" key="5">
    <source>
        <dbReference type="SAM" id="MobiDB-lite"/>
    </source>
</evidence>
<dbReference type="PROSITE" id="PS51821">
    <property type="entry name" value="VELVET"/>
    <property type="match status" value="1"/>
</dbReference>
<gene>
    <name evidence="8" type="ORF">MSAN_01993600</name>
</gene>
<evidence type="ECO:0000259" key="7">
    <source>
        <dbReference type="PROSITE" id="PS51821"/>
    </source>
</evidence>
<evidence type="ECO:0000256" key="2">
    <source>
        <dbReference type="ARBA" id="ARBA00023015"/>
    </source>
</evidence>
<dbReference type="Pfam" id="PF11754">
    <property type="entry name" value="Velvet"/>
    <property type="match status" value="1"/>
</dbReference>
<evidence type="ECO:0000256" key="1">
    <source>
        <dbReference type="ARBA" id="ARBA00004123"/>
    </source>
</evidence>
<name>A0A8H6XLP0_9AGAR</name>
<evidence type="ECO:0000313" key="8">
    <source>
        <dbReference type="EMBL" id="KAF7342781.1"/>
    </source>
</evidence>
<dbReference type="OrthoDB" id="5599552at2759"/>
<dbReference type="InterPro" id="IPR021740">
    <property type="entry name" value="Velvet"/>
</dbReference>
<evidence type="ECO:0000256" key="6">
    <source>
        <dbReference type="SAM" id="Phobius"/>
    </source>
</evidence>
<reference evidence="8" key="1">
    <citation type="submission" date="2020-05" db="EMBL/GenBank/DDBJ databases">
        <title>Mycena genomes resolve the evolution of fungal bioluminescence.</title>
        <authorList>
            <person name="Tsai I.J."/>
        </authorList>
    </citation>
    <scope>NUCLEOTIDE SEQUENCE</scope>
    <source>
        <strain evidence="8">160909Yilan</strain>
    </source>
</reference>
<keyword evidence="2" id="KW-0805">Transcription regulation</keyword>
<dbReference type="Gene3D" id="2.60.40.3960">
    <property type="entry name" value="Velvet domain"/>
    <property type="match status" value="1"/>
</dbReference>
<dbReference type="GO" id="GO:0005634">
    <property type="term" value="C:nucleus"/>
    <property type="evidence" value="ECO:0007669"/>
    <property type="project" value="UniProtKB-SubCell"/>
</dbReference>
<evidence type="ECO:0000256" key="4">
    <source>
        <dbReference type="ARBA" id="ARBA00023242"/>
    </source>
</evidence>
<keyword evidence="9" id="KW-1185">Reference proteome</keyword>
<protein>
    <submittedName>
        <fullName evidence="8">Velvet domain-containing protein</fullName>
    </submittedName>
</protein>
<keyword evidence="6" id="KW-0472">Membrane</keyword>